<evidence type="ECO:0000313" key="2">
    <source>
        <dbReference type="EMBL" id="SEM64810.1"/>
    </source>
</evidence>
<dbReference type="Pfam" id="PF00269">
    <property type="entry name" value="SASP"/>
    <property type="match status" value="1"/>
</dbReference>
<reference evidence="3" key="1">
    <citation type="submission" date="2016-10" db="EMBL/GenBank/DDBJ databases">
        <authorList>
            <person name="Varghese N."/>
            <person name="Submissions S."/>
        </authorList>
    </citation>
    <scope>NUCLEOTIDE SEQUENCE [LARGE SCALE GENOMIC DNA]</scope>
    <source>
        <strain evidence="3">B48,IBRC-M 10115,DSM 25386,CECT 8001</strain>
    </source>
</reference>
<dbReference type="AlphaFoldDB" id="A0A1H8A272"/>
<dbReference type="GO" id="GO:0003690">
    <property type="term" value="F:double-stranded DNA binding"/>
    <property type="evidence" value="ECO:0007669"/>
    <property type="project" value="InterPro"/>
</dbReference>
<name>A0A1H8A272_9BACI</name>
<dbReference type="EMBL" id="FOBW01000004">
    <property type="protein sequence ID" value="SEM64810.1"/>
    <property type="molecule type" value="Genomic_DNA"/>
</dbReference>
<dbReference type="GO" id="GO:0006265">
    <property type="term" value="P:DNA topological change"/>
    <property type="evidence" value="ECO:0007669"/>
    <property type="project" value="InterPro"/>
</dbReference>
<dbReference type="Gene3D" id="6.10.10.80">
    <property type="entry name" value="Small, acid-soluble spore protein, alpha/beta type-like"/>
    <property type="match status" value="1"/>
</dbReference>
<accession>A0A1H8A272</accession>
<evidence type="ECO:0000313" key="3">
    <source>
        <dbReference type="Proteomes" id="UP000198553"/>
    </source>
</evidence>
<dbReference type="STRING" id="930146.SAMN05192533_104213"/>
<dbReference type="PANTHER" id="PTHR36107">
    <property type="entry name" value="SMALL, ACID-SOLUBLE SPORE PROTEIN A"/>
    <property type="match status" value="1"/>
</dbReference>
<protein>
    <submittedName>
        <fullName evidence="2">Small, acid-soluble spore protein, alpha/beta type</fullName>
    </submittedName>
</protein>
<dbReference type="InterPro" id="IPR050847">
    <property type="entry name" value="SASP_DNA-binding"/>
</dbReference>
<dbReference type="InterPro" id="IPR001448">
    <property type="entry name" value="SASP_alpha/beta-type"/>
</dbReference>
<dbReference type="OrthoDB" id="1683773at2"/>
<organism evidence="2 3">
    <name type="scientific">Mesobacillus persicus</name>
    <dbReference type="NCBI Taxonomy" id="930146"/>
    <lineage>
        <taxon>Bacteria</taxon>
        <taxon>Bacillati</taxon>
        <taxon>Bacillota</taxon>
        <taxon>Bacilli</taxon>
        <taxon>Bacillales</taxon>
        <taxon>Bacillaceae</taxon>
        <taxon>Mesobacillus</taxon>
    </lineage>
</organism>
<dbReference type="Proteomes" id="UP000198553">
    <property type="component" value="Unassembled WGS sequence"/>
</dbReference>
<proteinExistence type="predicted"/>
<dbReference type="PANTHER" id="PTHR36107:SF1">
    <property type="entry name" value="SMALL, ACID-SOLUBLE SPORE PROTEIN A"/>
    <property type="match status" value="1"/>
</dbReference>
<keyword evidence="3" id="KW-1185">Reference proteome</keyword>
<comment type="function">
    <text evidence="1">SASP are bound to spore DNA. They are double-stranded DNA-binding proteins that cause DNA to change to an a-like conformation. They protect the DNA backbone from chemical and enzymatic cleavage and are thus involved in dormant spore's high resistance to UV light.</text>
</comment>
<evidence type="ECO:0000256" key="1">
    <source>
        <dbReference type="ARBA" id="ARBA00003863"/>
    </source>
</evidence>
<sequence>MARRNRRPLVPEAREALNQMKVNVMKQQGYQVDDNNPDQVKYEVSKEVNVPLQHGYNGSLTSKEAGKVGGPIGGNMVKEMIKMAQEQMKNQKR</sequence>
<dbReference type="InterPro" id="IPR038300">
    <property type="entry name" value="SASP_sf_alpha/beta"/>
</dbReference>
<gene>
    <name evidence="2" type="ORF">SAMN05192533_104213</name>
</gene>
<dbReference type="RefSeq" id="WP_090743342.1">
    <property type="nucleotide sequence ID" value="NZ_FOBW01000004.1"/>
</dbReference>